<protein>
    <submittedName>
        <fullName evidence="1">CopG family transcriptional regulator</fullName>
    </submittedName>
</protein>
<organism evidence="1 2">
    <name type="scientific">Paracoccus aestuarii</name>
    <dbReference type="NCBI Taxonomy" id="453842"/>
    <lineage>
        <taxon>Bacteria</taxon>
        <taxon>Pseudomonadati</taxon>
        <taxon>Pseudomonadota</taxon>
        <taxon>Alphaproteobacteria</taxon>
        <taxon>Rhodobacterales</taxon>
        <taxon>Paracoccaceae</taxon>
        <taxon>Paracoccus</taxon>
    </lineage>
</organism>
<dbReference type="GO" id="GO:0006355">
    <property type="term" value="P:regulation of DNA-templated transcription"/>
    <property type="evidence" value="ECO:0007669"/>
    <property type="project" value="InterPro"/>
</dbReference>
<dbReference type="OrthoDB" id="5186443at2"/>
<accession>A0A419A0X7</accession>
<sequence length="142" mass="15487">MASPSPARTADTEKITINLGFVDLGRIDLLVREGFYASRSDLIRTAIRAQLDRHDALIAPTIVRDDFVMGLRDLTRAELEGLQAARQMLDLRVIGLARFARDIPPDLVTATIRSIEVLGTIQADPAVKAALDACRSPKGPKP</sequence>
<dbReference type="Pfam" id="PF17723">
    <property type="entry name" value="RHH_8"/>
    <property type="match status" value="1"/>
</dbReference>
<dbReference type="PANTHER" id="PTHR36215">
    <property type="entry name" value="BLL4998 PROTEIN"/>
    <property type="match status" value="1"/>
</dbReference>
<dbReference type="InterPro" id="IPR013321">
    <property type="entry name" value="Arc_rbn_hlx_hlx"/>
</dbReference>
<dbReference type="InterPro" id="IPR010985">
    <property type="entry name" value="Ribbon_hlx_hlx"/>
</dbReference>
<dbReference type="EMBL" id="QZEV01000007">
    <property type="protein sequence ID" value="RJL06613.1"/>
    <property type="molecule type" value="Genomic_DNA"/>
</dbReference>
<gene>
    <name evidence="1" type="ORF">D3P06_02975</name>
</gene>
<evidence type="ECO:0000313" key="2">
    <source>
        <dbReference type="Proteomes" id="UP000285530"/>
    </source>
</evidence>
<comment type="caution">
    <text evidence="1">The sequence shown here is derived from an EMBL/GenBank/DDBJ whole genome shotgun (WGS) entry which is preliminary data.</text>
</comment>
<name>A0A419A0X7_9RHOB</name>
<dbReference type="PANTHER" id="PTHR36215:SF1">
    <property type="entry name" value="BLL4998 PROTEIN"/>
    <property type="match status" value="1"/>
</dbReference>
<dbReference type="Gene3D" id="1.10.1220.10">
    <property type="entry name" value="Met repressor-like"/>
    <property type="match status" value="1"/>
</dbReference>
<dbReference type="Proteomes" id="UP000285530">
    <property type="component" value="Unassembled WGS sequence"/>
</dbReference>
<dbReference type="SUPFAM" id="SSF47598">
    <property type="entry name" value="Ribbon-helix-helix"/>
    <property type="match status" value="1"/>
</dbReference>
<dbReference type="RefSeq" id="WP_119885132.1">
    <property type="nucleotide sequence ID" value="NZ_CP067170.1"/>
</dbReference>
<evidence type="ECO:0000313" key="1">
    <source>
        <dbReference type="EMBL" id="RJL06613.1"/>
    </source>
</evidence>
<dbReference type="AlphaFoldDB" id="A0A419A0X7"/>
<proteinExistence type="predicted"/>
<keyword evidence="2" id="KW-1185">Reference proteome</keyword>
<reference evidence="1 2" key="1">
    <citation type="submission" date="2018-09" db="EMBL/GenBank/DDBJ databases">
        <title>Paracoccus onubensis nov. sp. a moderate halophilic bacterium isolated from Gruta de las Maravillas (Aracena, Spain).</title>
        <authorList>
            <person name="Jurado V."/>
            <person name="Gutierrez-Patricio S."/>
            <person name="Gonzalez-Pimentel J.L."/>
            <person name="Laiz L."/>
            <person name="Saiz-Jimenez C."/>
        </authorList>
    </citation>
    <scope>NUCLEOTIDE SEQUENCE [LARGE SCALE GENOMIC DNA]</scope>
    <source>
        <strain evidence="1 2">DSM 19484</strain>
    </source>
</reference>
<dbReference type="CDD" id="cd22231">
    <property type="entry name" value="RHH_NikR_HicB-like"/>
    <property type="match status" value="1"/>
</dbReference>
<dbReference type="InterPro" id="IPR041088">
    <property type="entry name" value="RHH_8"/>
</dbReference>